<evidence type="ECO:0000256" key="1">
    <source>
        <dbReference type="SAM" id="Phobius"/>
    </source>
</evidence>
<gene>
    <name evidence="3" type="ORF">SAMN04488109_0743</name>
</gene>
<name>A0A1M5KNC9_9BACT</name>
<dbReference type="AlphaFoldDB" id="A0A1M5KNC9"/>
<dbReference type="Proteomes" id="UP000184212">
    <property type="component" value="Unassembled WGS sequence"/>
</dbReference>
<dbReference type="InterPro" id="IPR016047">
    <property type="entry name" value="M23ase_b-sheet_dom"/>
</dbReference>
<accession>A0A1M5KNC9</accession>
<dbReference type="STRING" id="947013.SAMN04488109_0743"/>
<feature type="transmembrane region" description="Helical" evidence="1">
    <location>
        <begin position="25"/>
        <end position="47"/>
    </location>
</feature>
<reference evidence="3 4" key="1">
    <citation type="submission" date="2016-11" db="EMBL/GenBank/DDBJ databases">
        <authorList>
            <person name="Jaros S."/>
            <person name="Januszkiewicz K."/>
            <person name="Wedrychowicz H."/>
        </authorList>
    </citation>
    <scope>NUCLEOTIDE SEQUENCE [LARGE SCALE GENOMIC DNA]</scope>
    <source>
        <strain evidence="3 4">DSM 24574</strain>
    </source>
</reference>
<protein>
    <submittedName>
        <fullName evidence="3">Peptidase family M23</fullName>
    </submittedName>
</protein>
<evidence type="ECO:0000259" key="2">
    <source>
        <dbReference type="Pfam" id="PF01551"/>
    </source>
</evidence>
<dbReference type="Gene3D" id="2.70.70.10">
    <property type="entry name" value="Glucose Permease (Domain IIA)"/>
    <property type="match status" value="1"/>
</dbReference>
<sequence>MARIKYYYDTETCKYERVKTRTSDVVLNALGLLSLTVAMAVGLLILYSNYFESPKELILQNEVKELEFYYDKMTKEVESLSSILENVEHRDDNIYRVVLGAEPIEKSIRHAGVGGVDRYAELKEKDFSRKEIVLSLNEKVDQLRRKIYIESKSQDEVVLLAEKKEKLYAAIPAIQPISNKQLVAIASGFGWRTHPIYKVKKMHTGIDFAASIGTPIYATADGTVAVAEVKFSGYGKMVEIDHGFGYRTRYAHMHDFKVHLGQSVKRGDLIGFVGNTGLSTAPHLHYEVFIKGVQVDPVHYFYNDLSAAEYEKVLELSSIENQSLGM</sequence>
<keyword evidence="1" id="KW-1133">Transmembrane helix</keyword>
<organism evidence="3 4">
    <name type="scientific">Chryseolinea serpens</name>
    <dbReference type="NCBI Taxonomy" id="947013"/>
    <lineage>
        <taxon>Bacteria</taxon>
        <taxon>Pseudomonadati</taxon>
        <taxon>Bacteroidota</taxon>
        <taxon>Cytophagia</taxon>
        <taxon>Cytophagales</taxon>
        <taxon>Fulvivirgaceae</taxon>
        <taxon>Chryseolinea</taxon>
    </lineage>
</organism>
<proteinExistence type="predicted"/>
<dbReference type="InterPro" id="IPR011055">
    <property type="entry name" value="Dup_hybrid_motif"/>
</dbReference>
<evidence type="ECO:0000313" key="4">
    <source>
        <dbReference type="Proteomes" id="UP000184212"/>
    </source>
</evidence>
<dbReference type="GO" id="GO:0004222">
    <property type="term" value="F:metalloendopeptidase activity"/>
    <property type="evidence" value="ECO:0007669"/>
    <property type="project" value="TreeGrafter"/>
</dbReference>
<dbReference type="SUPFAM" id="SSF51261">
    <property type="entry name" value="Duplicated hybrid motif"/>
    <property type="match status" value="1"/>
</dbReference>
<dbReference type="Pfam" id="PF01551">
    <property type="entry name" value="Peptidase_M23"/>
    <property type="match status" value="1"/>
</dbReference>
<dbReference type="RefSeq" id="WP_073131166.1">
    <property type="nucleotide sequence ID" value="NZ_FQWQ01000001.1"/>
</dbReference>
<dbReference type="PANTHER" id="PTHR21666">
    <property type="entry name" value="PEPTIDASE-RELATED"/>
    <property type="match status" value="1"/>
</dbReference>
<keyword evidence="4" id="KW-1185">Reference proteome</keyword>
<dbReference type="CDD" id="cd12797">
    <property type="entry name" value="M23_peptidase"/>
    <property type="match status" value="1"/>
</dbReference>
<evidence type="ECO:0000313" key="3">
    <source>
        <dbReference type="EMBL" id="SHG54226.1"/>
    </source>
</evidence>
<dbReference type="FunFam" id="2.70.70.10:FF:000006">
    <property type="entry name" value="M23 family peptidase"/>
    <property type="match status" value="1"/>
</dbReference>
<dbReference type="InterPro" id="IPR050570">
    <property type="entry name" value="Cell_wall_metabolism_enzyme"/>
</dbReference>
<keyword evidence="1" id="KW-0472">Membrane</keyword>
<keyword evidence="1" id="KW-0812">Transmembrane</keyword>
<dbReference type="OrthoDB" id="9810477at2"/>
<dbReference type="EMBL" id="FQWQ01000001">
    <property type="protein sequence ID" value="SHG54226.1"/>
    <property type="molecule type" value="Genomic_DNA"/>
</dbReference>
<feature type="domain" description="M23ase beta-sheet core" evidence="2">
    <location>
        <begin position="201"/>
        <end position="297"/>
    </location>
</feature>
<dbReference type="PANTHER" id="PTHR21666:SF286">
    <property type="entry name" value="LIPOPROTEIN NLPD"/>
    <property type="match status" value="1"/>
</dbReference>